<feature type="region of interest" description="Disordered" evidence="1">
    <location>
        <begin position="104"/>
        <end position="124"/>
    </location>
</feature>
<dbReference type="AlphaFoldDB" id="A0A1R3H5N7"/>
<evidence type="ECO:0000256" key="1">
    <source>
        <dbReference type="SAM" id="MobiDB-lite"/>
    </source>
</evidence>
<protein>
    <submittedName>
        <fullName evidence="2">Uncharacterized protein</fullName>
    </submittedName>
</protein>
<accession>A0A1R3H5N7</accession>
<feature type="compositionally biased region" description="Polar residues" evidence="1">
    <location>
        <begin position="112"/>
        <end position="124"/>
    </location>
</feature>
<gene>
    <name evidence="2" type="ORF">COLO4_31089</name>
</gene>
<evidence type="ECO:0000313" key="3">
    <source>
        <dbReference type="Proteomes" id="UP000187203"/>
    </source>
</evidence>
<feature type="region of interest" description="Disordered" evidence="1">
    <location>
        <begin position="1"/>
        <end position="24"/>
    </location>
</feature>
<organism evidence="2 3">
    <name type="scientific">Corchorus olitorius</name>
    <dbReference type="NCBI Taxonomy" id="93759"/>
    <lineage>
        <taxon>Eukaryota</taxon>
        <taxon>Viridiplantae</taxon>
        <taxon>Streptophyta</taxon>
        <taxon>Embryophyta</taxon>
        <taxon>Tracheophyta</taxon>
        <taxon>Spermatophyta</taxon>
        <taxon>Magnoliopsida</taxon>
        <taxon>eudicotyledons</taxon>
        <taxon>Gunneridae</taxon>
        <taxon>Pentapetalae</taxon>
        <taxon>rosids</taxon>
        <taxon>malvids</taxon>
        <taxon>Malvales</taxon>
        <taxon>Malvaceae</taxon>
        <taxon>Grewioideae</taxon>
        <taxon>Apeibeae</taxon>
        <taxon>Corchorus</taxon>
    </lineage>
</organism>
<name>A0A1R3H5N7_9ROSI</name>
<comment type="caution">
    <text evidence="2">The sequence shown here is derived from an EMBL/GenBank/DDBJ whole genome shotgun (WGS) entry which is preliminary data.</text>
</comment>
<dbReference type="EMBL" id="AWUE01020818">
    <property type="protein sequence ID" value="OMO65642.1"/>
    <property type="molecule type" value="Genomic_DNA"/>
</dbReference>
<dbReference type="Proteomes" id="UP000187203">
    <property type="component" value="Unassembled WGS sequence"/>
</dbReference>
<keyword evidence="3" id="KW-1185">Reference proteome</keyword>
<sequence>MKKGGADEWESLRVPEGLSGGRDEKSFGGACVFEQGKKILVLVVQRSNGALTLFTYDAGSNEWEDPKDCDCERFEVLKKGENEWVSLKVPEGLSGGLGPKSFGGSCVFEQGPSDQENTLDRSSS</sequence>
<evidence type="ECO:0000313" key="2">
    <source>
        <dbReference type="EMBL" id="OMO65642.1"/>
    </source>
</evidence>
<feature type="compositionally biased region" description="Basic and acidic residues" evidence="1">
    <location>
        <begin position="1"/>
        <end position="13"/>
    </location>
</feature>
<proteinExistence type="predicted"/>
<reference evidence="3" key="1">
    <citation type="submission" date="2013-09" db="EMBL/GenBank/DDBJ databases">
        <title>Corchorus olitorius genome sequencing.</title>
        <authorList>
            <person name="Alam M."/>
            <person name="Haque M.S."/>
            <person name="Islam M.S."/>
            <person name="Emdad E.M."/>
            <person name="Islam M.M."/>
            <person name="Ahmed B."/>
            <person name="Halim A."/>
            <person name="Hossen Q.M.M."/>
            <person name="Hossain M.Z."/>
            <person name="Ahmed R."/>
            <person name="Khan M.M."/>
            <person name="Islam R."/>
            <person name="Rashid M.M."/>
            <person name="Khan S.A."/>
            <person name="Rahman M.S."/>
            <person name="Alam M."/>
            <person name="Yahiya A.S."/>
            <person name="Khan M.S."/>
            <person name="Azam M.S."/>
            <person name="Haque T."/>
            <person name="Lashkar M.Z.H."/>
            <person name="Akhand A.I."/>
            <person name="Morshed G."/>
            <person name="Roy S."/>
            <person name="Uddin K.S."/>
            <person name="Rabeya T."/>
            <person name="Hossain A.S."/>
            <person name="Chowdhury A."/>
            <person name="Snigdha A.R."/>
            <person name="Mortoza M.S."/>
            <person name="Matin S.A."/>
            <person name="Hoque S.M.E."/>
            <person name="Islam M.K."/>
            <person name="Roy D.K."/>
            <person name="Haider R."/>
            <person name="Moosa M.M."/>
            <person name="Elias S.M."/>
            <person name="Hasan A.M."/>
            <person name="Jahan S."/>
            <person name="Shafiuddin M."/>
            <person name="Mahmood N."/>
            <person name="Shommy N.S."/>
        </authorList>
    </citation>
    <scope>NUCLEOTIDE SEQUENCE [LARGE SCALE GENOMIC DNA]</scope>
    <source>
        <strain evidence="3">cv. O-4</strain>
    </source>
</reference>